<reference evidence="3" key="1">
    <citation type="journal article" date="2019" name="Int. J. Syst. Evol. Microbiol.">
        <title>The Global Catalogue of Microorganisms (GCM) 10K type strain sequencing project: providing services to taxonomists for standard genome sequencing and annotation.</title>
        <authorList>
            <consortium name="The Broad Institute Genomics Platform"/>
            <consortium name="The Broad Institute Genome Sequencing Center for Infectious Disease"/>
            <person name="Wu L."/>
            <person name="Ma J."/>
        </authorList>
    </citation>
    <scope>NUCLEOTIDE SEQUENCE [LARGE SCALE GENOMIC DNA]</scope>
    <source>
        <strain evidence="3">KCTC 52237</strain>
    </source>
</reference>
<dbReference type="SUPFAM" id="SSF56935">
    <property type="entry name" value="Porins"/>
    <property type="match status" value="1"/>
</dbReference>
<dbReference type="EMBL" id="JBHRTF010000002">
    <property type="protein sequence ID" value="MFC3114562.1"/>
    <property type="molecule type" value="Genomic_DNA"/>
</dbReference>
<evidence type="ECO:0000313" key="3">
    <source>
        <dbReference type="Proteomes" id="UP001595555"/>
    </source>
</evidence>
<gene>
    <name evidence="2" type="ORF">ACFODX_03270</name>
</gene>
<dbReference type="RefSeq" id="WP_378116026.1">
    <property type="nucleotide sequence ID" value="NZ_JBHRTF010000002.1"/>
</dbReference>
<comment type="caution">
    <text evidence="2">The sequence shown here is derived from an EMBL/GenBank/DDBJ whole genome shotgun (WGS) entry which is preliminary data.</text>
</comment>
<sequence>MVGSTVFSRHSFCGLLLSGLLAAGTQAAPDHSLSGFATLGLVSSTNDTLVFRRDVSQDDGSYDNSIEWQTDSLAGAQWQTRWSQQWDTKVQLVAKERFNKGLDETVEWAFVGYHPRERLDVRLGRLGADIFTLSDYRQVGYAYPWARPPQDFYGLLSIFHLDGADITQSFTLGDTDLSIKGFYGNHDQKFPVGLRSSGHSRLNFDTGGLSLTAERGFWKLRYTYANVKVKNDATGGLVRALERALPYWPEAATLAGLSETHERDFSYHSLGVIYDNNHWWLRGEFSHLESDVGLVPQSERAYLSLGKQFDDLTLYLLGGYSKPRRALIQVQAPQNLPSPLAEQLAQLALVTRSSLNGVRIDQSSLGAGIRWDFAPKMALKLQIEEFQIDANGTNLWLRVDSSQTVRENQHSRVTSLTWDMLF</sequence>
<evidence type="ECO:0008006" key="4">
    <source>
        <dbReference type="Google" id="ProtNLM"/>
    </source>
</evidence>
<evidence type="ECO:0000256" key="1">
    <source>
        <dbReference type="SAM" id="SignalP"/>
    </source>
</evidence>
<proteinExistence type="predicted"/>
<evidence type="ECO:0000313" key="2">
    <source>
        <dbReference type="EMBL" id="MFC3114562.1"/>
    </source>
</evidence>
<organism evidence="2 3">
    <name type="scientific">Cellvibrio fontiphilus</name>
    <dbReference type="NCBI Taxonomy" id="1815559"/>
    <lineage>
        <taxon>Bacteria</taxon>
        <taxon>Pseudomonadati</taxon>
        <taxon>Pseudomonadota</taxon>
        <taxon>Gammaproteobacteria</taxon>
        <taxon>Cellvibrionales</taxon>
        <taxon>Cellvibrionaceae</taxon>
        <taxon>Cellvibrio</taxon>
    </lineage>
</organism>
<protein>
    <recommendedName>
        <fullName evidence="4">Porin domain-containing protein</fullName>
    </recommendedName>
</protein>
<accession>A0ABV7FEP8</accession>
<keyword evidence="1" id="KW-0732">Signal</keyword>
<feature type="chain" id="PRO_5045887767" description="Porin domain-containing protein" evidence="1">
    <location>
        <begin position="28"/>
        <end position="422"/>
    </location>
</feature>
<name>A0ABV7FEP8_9GAMM</name>
<dbReference type="Proteomes" id="UP001595555">
    <property type="component" value="Unassembled WGS sequence"/>
</dbReference>
<keyword evidence="3" id="KW-1185">Reference proteome</keyword>
<feature type="signal peptide" evidence="1">
    <location>
        <begin position="1"/>
        <end position="27"/>
    </location>
</feature>